<dbReference type="GO" id="GO:0005829">
    <property type="term" value="C:cytosol"/>
    <property type="evidence" value="ECO:0007669"/>
    <property type="project" value="TreeGrafter"/>
</dbReference>
<dbReference type="PANTHER" id="PTHR11076">
    <property type="entry name" value="DNA REPAIR POLYMERASE UMUC / TRANSFERASE FAMILY MEMBER"/>
    <property type="match status" value="1"/>
</dbReference>
<feature type="domain" description="UmuC" evidence="5">
    <location>
        <begin position="5"/>
        <end position="183"/>
    </location>
</feature>
<proteinExistence type="inferred from homology"/>
<dbReference type="Pfam" id="PF14520">
    <property type="entry name" value="HHH_5"/>
    <property type="match status" value="1"/>
</dbReference>
<name>A0A8J3P816_9ACTN</name>
<comment type="subcellular location">
    <subcellularLocation>
        <location evidence="4">Cytoplasm</location>
    </subcellularLocation>
</comment>
<dbReference type="InterPro" id="IPR022880">
    <property type="entry name" value="DNApol_IV"/>
</dbReference>
<comment type="function">
    <text evidence="2 4">Poorly processive, error-prone DNA polymerase involved in untargeted mutagenesis. Copies undamaged DNA at stalled replication forks, which arise in vivo from mismatched or misaligned primer ends. These misaligned primers can be extended by PolIV. Exhibits no 3'-5' exonuclease (proofreading) activity. May be involved in translesional synthesis, in conjunction with the beta clamp from PolIII.</text>
</comment>
<organism evidence="6 7">
    <name type="scientific">Catellatospora coxensis</name>
    <dbReference type="NCBI Taxonomy" id="310354"/>
    <lineage>
        <taxon>Bacteria</taxon>
        <taxon>Bacillati</taxon>
        <taxon>Actinomycetota</taxon>
        <taxon>Actinomycetes</taxon>
        <taxon>Micromonosporales</taxon>
        <taxon>Micromonosporaceae</taxon>
        <taxon>Catellatospora</taxon>
    </lineage>
</organism>
<keyword evidence="4" id="KW-0239">DNA-directed DNA polymerase</keyword>
<dbReference type="NCBIfam" id="NF002883">
    <property type="entry name" value="PRK03352.1"/>
    <property type="match status" value="1"/>
</dbReference>
<dbReference type="GO" id="GO:0003887">
    <property type="term" value="F:DNA-directed DNA polymerase activity"/>
    <property type="evidence" value="ECO:0007669"/>
    <property type="project" value="UniProtKB-UniRule"/>
</dbReference>
<keyword evidence="4" id="KW-0963">Cytoplasm</keyword>
<reference evidence="6 7" key="1">
    <citation type="submission" date="2021-01" db="EMBL/GenBank/DDBJ databases">
        <title>Whole genome shotgun sequence of Catellatospora coxensis NBRC 107359.</title>
        <authorList>
            <person name="Komaki H."/>
            <person name="Tamura T."/>
        </authorList>
    </citation>
    <scope>NUCLEOTIDE SEQUENCE [LARGE SCALE GENOMIC DNA]</scope>
    <source>
        <strain evidence="6 7">NBRC 107359</strain>
    </source>
</reference>
<feature type="site" description="Substrate discrimination" evidence="4">
    <location>
        <position position="14"/>
    </location>
</feature>
<evidence type="ECO:0000256" key="1">
    <source>
        <dbReference type="ARBA" id="ARBA00010945"/>
    </source>
</evidence>
<evidence type="ECO:0000313" key="6">
    <source>
        <dbReference type="EMBL" id="GIG07084.1"/>
    </source>
</evidence>
<dbReference type="GO" id="GO:0042276">
    <property type="term" value="P:error-prone translesion synthesis"/>
    <property type="evidence" value="ECO:0007669"/>
    <property type="project" value="TreeGrafter"/>
</dbReference>
<evidence type="ECO:0000256" key="4">
    <source>
        <dbReference type="HAMAP-Rule" id="MF_01113"/>
    </source>
</evidence>
<protein>
    <recommendedName>
        <fullName evidence="4">DNA polymerase IV</fullName>
        <shortName evidence="4">Pol IV</shortName>
        <ecNumber evidence="4">2.7.7.7</ecNumber>
    </recommendedName>
</protein>
<dbReference type="Gene3D" id="3.30.70.270">
    <property type="match status" value="1"/>
</dbReference>
<sequence>MTGWVLHVDLDQFVAAVEVLRRPELRGRPVVVGGDGDPAKRGVVSTASYEAREYGVHSGQPLRIAARKCPDAVFLPVDFAAYEQASALVMAALRETGAVVEVLGWDEAFLAVDTDDPEAAARDVQRRVRAATGLDCTVGIGDNRLRAKLATGFGKPAGVFRLTRANWAEVMGGRPTDALWGVGAKTAKRLAAHGLHTVAELAAADPQELAAALGPATGPWLVRLAHGEDDTPVTGAPYVARSLSKETTFQTDLDDWADVRREVLVLAAQVADAVAAQDRAVGRVVVKVRYVPFTTRTHGHKLDNPTTDPATVEQAALAALAAFPADRPVRLLGVRAEFTRTD</sequence>
<feature type="binding site" evidence="4">
    <location>
        <position position="9"/>
    </location>
    <ligand>
        <name>Mg(2+)</name>
        <dbReference type="ChEBI" id="CHEBI:18420"/>
    </ligand>
</feature>
<comment type="caution">
    <text evidence="6">The sequence shown here is derived from an EMBL/GenBank/DDBJ whole genome shotgun (WGS) entry which is preliminary data.</text>
</comment>
<comment type="cofactor">
    <cofactor evidence="4">
        <name>Mg(2+)</name>
        <dbReference type="ChEBI" id="CHEBI:18420"/>
    </cofactor>
    <text evidence="4">Binds 2 magnesium ions per subunit.</text>
</comment>
<keyword evidence="4" id="KW-0234">DNA repair</keyword>
<dbReference type="PROSITE" id="PS50173">
    <property type="entry name" value="UMUC"/>
    <property type="match status" value="1"/>
</dbReference>
<dbReference type="InterPro" id="IPR001126">
    <property type="entry name" value="UmuC"/>
</dbReference>
<dbReference type="Pfam" id="PF11799">
    <property type="entry name" value="IMS_C"/>
    <property type="match status" value="1"/>
</dbReference>
<comment type="catalytic activity">
    <reaction evidence="3 4">
        <text>DNA(n) + a 2'-deoxyribonucleoside 5'-triphosphate = DNA(n+1) + diphosphate</text>
        <dbReference type="Rhea" id="RHEA:22508"/>
        <dbReference type="Rhea" id="RHEA-COMP:17339"/>
        <dbReference type="Rhea" id="RHEA-COMP:17340"/>
        <dbReference type="ChEBI" id="CHEBI:33019"/>
        <dbReference type="ChEBI" id="CHEBI:61560"/>
        <dbReference type="ChEBI" id="CHEBI:173112"/>
        <dbReference type="EC" id="2.7.7.7"/>
    </reaction>
</comment>
<feature type="active site" evidence="4">
    <location>
        <position position="107"/>
    </location>
</feature>
<dbReference type="EMBL" id="BONI01000030">
    <property type="protein sequence ID" value="GIG07084.1"/>
    <property type="molecule type" value="Genomic_DNA"/>
</dbReference>
<dbReference type="GO" id="GO:0000287">
    <property type="term" value="F:magnesium ion binding"/>
    <property type="evidence" value="ECO:0007669"/>
    <property type="project" value="UniProtKB-UniRule"/>
</dbReference>
<evidence type="ECO:0000259" key="5">
    <source>
        <dbReference type="PROSITE" id="PS50173"/>
    </source>
</evidence>
<accession>A0A8J3P816</accession>
<gene>
    <name evidence="6" type="primary">dinB_2</name>
    <name evidence="4" type="synonym">dinB</name>
    <name evidence="6" type="ORF">Cco03nite_37840</name>
</gene>
<dbReference type="HAMAP" id="MF_01113">
    <property type="entry name" value="DNApol_IV"/>
    <property type="match status" value="1"/>
</dbReference>
<comment type="similarity">
    <text evidence="1 4">Belongs to the DNA polymerase type-Y family.</text>
</comment>
<dbReference type="Proteomes" id="UP000630887">
    <property type="component" value="Unassembled WGS sequence"/>
</dbReference>
<dbReference type="InterPro" id="IPR017961">
    <property type="entry name" value="DNA_pol_Y-fam_little_finger"/>
</dbReference>
<dbReference type="GO" id="GO:0006261">
    <property type="term" value="P:DNA-templated DNA replication"/>
    <property type="evidence" value="ECO:0007669"/>
    <property type="project" value="UniProtKB-UniRule"/>
</dbReference>
<keyword evidence="4" id="KW-0235">DNA replication</keyword>
<keyword evidence="4" id="KW-0515">Mutator protein</keyword>
<dbReference type="Gene3D" id="3.30.1490.100">
    <property type="entry name" value="DNA polymerase, Y-family, little finger domain"/>
    <property type="match status" value="1"/>
</dbReference>
<keyword evidence="4" id="KW-0460">Magnesium</keyword>
<dbReference type="RefSeq" id="WP_203693429.1">
    <property type="nucleotide sequence ID" value="NZ_BAAALC010000005.1"/>
</dbReference>
<evidence type="ECO:0000313" key="7">
    <source>
        <dbReference type="Proteomes" id="UP000630887"/>
    </source>
</evidence>
<dbReference type="SUPFAM" id="SSF100879">
    <property type="entry name" value="Lesion bypass DNA polymerase (Y-family), little finger domain"/>
    <property type="match status" value="1"/>
</dbReference>
<keyword evidence="4" id="KW-0479">Metal-binding</keyword>
<evidence type="ECO:0000256" key="3">
    <source>
        <dbReference type="ARBA" id="ARBA00049244"/>
    </source>
</evidence>
<dbReference type="GO" id="GO:0006281">
    <property type="term" value="P:DNA repair"/>
    <property type="evidence" value="ECO:0007669"/>
    <property type="project" value="UniProtKB-UniRule"/>
</dbReference>
<dbReference type="EC" id="2.7.7.7" evidence="4"/>
<dbReference type="InterPro" id="IPR036775">
    <property type="entry name" value="DNA_pol_Y-fam_lit_finger_sf"/>
</dbReference>
<dbReference type="CDD" id="cd03586">
    <property type="entry name" value="PolY_Pol_IV_kappa"/>
    <property type="match status" value="1"/>
</dbReference>
<dbReference type="Gene3D" id="3.40.1170.60">
    <property type="match status" value="1"/>
</dbReference>
<keyword evidence="4" id="KW-0548">Nucleotidyltransferase</keyword>
<dbReference type="PANTHER" id="PTHR11076:SF33">
    <property type="entry name" value="DNA POLYMERASE KAPPA"/>
    <property type="match status" value="1"/>
</dbReference>
<dbReference type="Pfam" id="PF00817">
    <property type="entry name" value="IMS"/>
    <property type="match status" value="1"/>
</dbReference>
<dbReference type="Gene3D" id="1.10.150.20">
    <property type="entry name" value="5' to 3' exonuclease, C-terminal subdomain"/>
    <property type="match status" value="1"/>
</dbReference>
<dbReference type="GO" id="GO:0003684">
    <property type="term" value="F:damaged DNA binding"/>
    <property type="evidence" value="ECO:0007669"/>
    <property type="project" value="InterPro"/>
</dbReference>
<feature type="binding site" evidence="4">
    <location>
        <position position="106"/>
    </location>
    <ligand>
        <name>Mg(2+)</name>
        <dbReference type="ChEBI" id="CHEBI:18420"/>
    </ligand>
</feature>
<keyword evidence="4" id="KW-0227">DNA damage</keyword>
<keyword evidence="4" id="KW-0808">Transferase</keyword>
<dbReference type="GO" id="GO:0009432">
    <property type="term" value="P:SOS response"/>
    <property type="evidence" value="ECO:0007669"/>
    <property type="project" value="TreeGrafter"/>
</dbReference>
<keyword evidence="7" id="KW-1185">Reference proteome</keyword>
<evidence type="ECO:0000256" key="2">
    <source>
        <dbReference type="ARBA" id="ARBA00025589"/>
    </source>
</evidence>
<dbReference type="InterPro" id="IPR043128">
    <property type="entry name" value="Rev_trsase/Diguanyl_cyclase"/>
</dbReference>
<dbReference type="InterPro" id="IPR043502">
    <property type="entry name" value="DNA/RNA_pol_sf"/>
</dbReference>
<dbReference type="AlphaFoldDB" id="A0A8J3P816"/>
<dbReference type="InterPro" id="IPR050116">
    <property type="entry name" value="DNA_polymerase-Y"/>
</dbReference>
<dbReference type="SUPFAM" id="SSF56672">
    <property type="entry name" value="DNA/RNA polymerases"/>
    <property type="match status" value="1"/>
</dbReference>
<comment type="subunit">
    <text evidence="4">Monomer.</text>
</comment>
<keyword evidence="4" id="KW-0238">DNA-binding</keyword>